<evidence type="ECO:0000256" key="3">
    <source>
        <dbReference type="SAM" id="MobiDB-lite"/>
    </source>
</evidence>
<dbReference type="GO" id="GO:0005654">
    <property type="term" value="C:nucleoplasm"/>
    <property type="evidence" value="ECO:0007669"/>
    <property type="project" value="TreeGrafter"/>
</dbReference>
<dbReference type="InterPro" id="IPR035979">
    <property type="entry name" value="RBD_domain_sf"/>
</dbReference>
<gene>
    <name evidence="5" type="ORF">MSYG_2349</name>
</gene>
<dbReference type="PANTHER" id="PTHR15481">
    <property type="entry name" value="RIBONUCLEIC ACID BINDING PROTEIN S1"/>
    <property type="match status" value="1"/>
</dbReference>
<keyword evidence="1 2" id="KW-0694">RNA-binding</keyword>
<keyword evidence="6" id="KW-1185">Reference proteome</keyword>
<evidence type="ECO:0000313" key="5">
    <source>
        <dbReference type="EMBL" id="SHO78007.1"/>
    </source>
</evidence>
<dbReference type="STRING" id="1230383.A0A1M8A6T0"/>
<dbReference type="EMBL" id="LT671823">
    <property type="protein sequence ID" value="SHO78007.1"/>
    <property type="molecule type" value="Genomic_DNA"/>
</dbReference>
<dbReference type="Gene3D" id="3.30.70.330">
    <property type="match status" value="1"/>
</dbReference>
<evidence type="ECO:0000259" key="4">
    <source>
        <dbReference type="PROSITE" id="PS50102"/>
    </source>
</evidence>
<reference evidence="6" key="1">
    <citation type="journal article" date="2017" name="Nucleic Acids Res.">
        <title>Proteogenomics produces comprehensive and highly accurate protein-coding gene annotation in a complete genome assembly of Malassezia sympodialis.</title>
        <authorList>
            <person name="Zhu Y."/>
            <person name="Engstroem P.G."/>
            <person name="Tellgren-Roth C."/>
            <person name="Baudo C.D."/>
            <person name="Kennell J.C."/>
            <person name="Sun S."/>
            <person name="Billmyre R.B."/>
            <person name="Schroeder M.S."/>
            <person name="Andersson A."/>
            <person name="Holm T."/>
            <person name="Sigurgeirsson B."/>
            <person name="Wu G."/>
            <person name="Sankaranarayanan S.R."/>
            <person name="Siddharthan R."/>
            <person name="Sanyal K."/>
            <person name="Lundeberg J."/>
            <person name="Nystedt B."/>
            <person name="Boekhout T."/>
            <person name="Dawson T.L. Jr."/>
            <person name="Heitman J."/>
            <person name="Scheynius A."/>
            <person name="Lehtioe J."/>
        </authorList>
    </citation>
    <scope>NUCLEOTIDE SEQUENCE [LARGE SCALE GENOMIC DNA]</scope>
    <source>
        <strain evidence="6">ATCC 42132</strain>
    </source>
</reference>
<feature type="domain" description="RRM" evidence="4">
    <location>
        <begin position="14"/>
        <end position="88"/>
    </location>
</feature>
<dbReference type="SUPFAM" id="SSF54928">
    <property type="entry name" value="RNA-binding domain, RBD"/>
    <property type="match status" value="1"/>
</dbReference>
<dbReference type="GO" id="GO:0005737">
    <property type="term" value="C:cytoplasm"/>
    <property type="evidence" value="ECO:0007669"/>
    <property type="project" value="TreeGrafter"/>
</dbReference>
<dbReference type="Proteomes" id="UP000186303">
    <property type="component" value="Chromosome 3"/>
</dbReference>
<name>A0A1M8A6T0_MALS4</name>
<dbReference type="PANTHER" id="PTHR15481:SF0">
    <property type="entry name" value="LD23870P-RELATED"/>
    <property type="match status" value="1"/>
</dbReference>
<protein>
    <recommendedName>
        <fullName evidence="4">RRM domain-containing protein</fullName>
    </recommendedName>
</protein>
<dbReference type="GO" id="GO:0061574">
    <property type="term" value="C:ASAP complex"/>
    <property type="evidence" value="ECO:0007669"/>
    <property type="project" value="TreeGrafter"/>
</dbReference>
<dbReference type="VEuPathDB" id="FungiDB:MSYG_2349"/>
<dbReference type="OrthoDB" id="3350012at2759"/>
<sequence>MSRDEETSHTAPSTVVYVYGLTERVYERHLDDIFMHYGTLVRLRLFRTNARPWAVLEYDTEEAADRAIAHMDQGQIDGAHVTVSLTQRPDLEVREPRVPSRTTHDRPWPAPRGEARYAPVDHGWPAPPEHAPRSPSMSPA</sequence>
<proteinExistence type="predicted"/>
<dbReference type="InterPro" id="IPR000504">
    <property type="entry name" value="RRM_dom"/>
</dbReference>
<dbReference type="InterPro" id="IPR012677">
    <property type="entry name" value="Nucleotide-bd_a/b_plait_sf"/>
</dbReference>
<evidence type="ECO:0000256" key="1">
    <source>
        <dbReference type="ARBA" id="ARBA00022884"/>
    </source>
</evidence>
<dbReference type="SMART" id="SM00360">
    <property type="entry name" value="RRM"/>
    <property type="match status" value="1"/>
</dbReference>
<dbReference type="Pfam" id="PF00076">
    <property type="entry name" value="RRM_1"/>
    <property type="match status" value="1"/>
</dbReference>
<feature type="region of interest" description="Disordered" evidence="3">
    <location>
        <begin position="87"/>
        <end position="140"/>
    </location>
</feature>
<dbReference type="GO" id="GO:0000398">
    <property type="term" value="P:mRNA splicing, via spliceosome"/>
    <property type="evidence" value="ECO:0007669"/>
    <property type="project" value="TreeGrafter"/>
</dbReference>
<organism evidence="5 6">
    <name type="scientific">Malassezia sympodialis (strain ATCC 42132)</name>
    <name type="common">Atopic eczema-associated yeast</name>
    <dbReference type="NCBI Taxonomy" id="1230383"/>
    <lineage>
        <taxon>Eukaryota</taxon>
        <taxon>Fungi</taxon>
        <taxon>Dikarya</taxon>
        <taxon>Basidiomycota</taxon>
        <taxon>Ustilaginomycotina</taxon>
        <taxon>Malasseziomycetes</taxon>
        <taxon>Malasseziales</taxon>
        <taxon>Malasseziaceae</taxon>
        <taxon>Malassezia</taxon>
    </lineage>
</organism>
<evidence type="ECO:0000313" key="6">
    <source>
        <dbReference type="Proteomes" id="UP000186303"/>
    </source>
</evidence>
<evidence type="ECO:0000256" key="2">
    <source>
        <dbReference type="PROSITE-ProRule" id="PRU00176"/>
    </source>
</evidence>
<dbReference type="PROSITE" id="PS50102">
    <property type="entry name" value="RRM"/>
    <property type="match status" value="1"/>
</dbReference>
<dbReference type="AlphaFoldDB" id="A0A1M8A6T0"/>
<dbReference type="GO" id="GO:0003723">
    <property type="term" value="F:RNA binding"/>
    <property type="evidence" value="ECO:0007669"/>
    <property type="project" value="UniProtKB-UniRule"/>
</dbReference>
<feature type="compositionally biased region" description="Basic and acidic residues" evidence="3">
    <location>
        <begin position="89"/>
        <end position="107"/>
    </location>
</feature>
<accession>A0A1M8A6T0</accession>